<evidence type="ECO:0000259" key="3">
    <source>
        <dbReference type="Pfam" id="PF02225"/>
    </source>
</evidence>
<dbReference type="Gene3D" id="3.40.50.200">
    <property type="entry name" value="Peptidase S8/S53 domain"/>
    <property type="match status" value="1"/>
</dbReference>
<keyword evidence="4" id="KW-0378">Hydrolase</keyword>
<feature type="domain" description="Peptidase S8/S53" evidence="2">
    <location>
        <begin position="131"/>
        <end position="212"/>
    </location>
</feature>
<proteinExistence type="predicted"/>
<evidence type="ECO:0000313" key="5">
    <source>
        <dbReference type="Proteomes" id="UP000010716"/>
    </source>
</evidence>
<dbReference type="InterPro" id="IPR046450">
    <property type="entry name" value="PA_dom_sf"/>
</dbReference>
<feature type="region of interest" description="Disordered" evidence="1">
    <location>
        <begin position="238"/>
        <end position="257"/>
    </location>
</feature>
<dbReference type="RefSeq" id="WP_007502035.1">
    <property type="nucleotide sequence ID" value="NZ_AFCE01000006.1"/>
</dbReference>
<dbReference type="InterPro" id="IPR003137">
    <property type="entry name" value="PA_domain"/>
</dbReference>
<evidence type="ECO:0000313" key="4">
    <source>
        <dbReference type="EMBL" id="EGL84295.1"/>
    </source>
</evidence>
<protein>
    <submittedName>
        <fullName evidence="4">Protease-associated PA domain protein</fullName>
    </submittedName>
</protein>
<reference evidence="4 5" key="1">
    <citation type="journal article" date="2011" name="J. Bacteriol.">
        <title>Draft genome sequence of the thermoalkaliphilic Caldalkalibacillus thermarum strain TA2.A1.</title>
        <authorList>
            <person name="Kalamorz F."/>
            <person name="Keis S."/>
            <person name="McMillan D.G."/>
            <person name="Olsson K."/>
            <person name="Stanton J.A."/>
            <person name="Stockwell P."/>
            <person name="Black M.A."/>
            <person name="Klingeman D.M."/>
            <person name="Land M.L."/>
            <person name="Han C.S."/>
            <person name="Martin S.L."/>
            <person name="Becher S.A."/>
            <person name="Peddie C.J."/>
            <person name="Morgan H.W."/>
            <person name="Matthies D."/>
            <person name="Preiss L."/>
            <person name="Meier T."/>
            <person name="Brown S.D."/>
            <person name="Cook G.M."/>
        </authorList>
    </citation>
    <scope>NUCLEOTIDE SEQUENCE [LARGE SCALE GENOMIC DNA]</scope>
    <source>
        <strain evidence="4 5">TA2.A1</strain>
    </source>
</reference>
<sequence>EQHRENQDVNKLAEGNYDIAYVAFNDVQEIRRMDLKGQIAVMSDKQLPIIDYVKALDQAGAEAVIIYMTEEEPQPLVIPGLPLPTFAISYEEAVRIYQAMREGKDQISVNLKQIQVSDESWARSKDDQPGSHPVKPDLLAPGQRIISTIATHQLEAPHGYAAAHGAQISAAHVSGAVALLLEAGHLADERLMTDEMKDLLFQTADRQNDLAFERGEITGTGSDGARLDLWEAVKQLKSNEDQADHDAQAKGKDQAGQNDGTVLDVAFHVKERGASAFDLELELNRPVDLVQFWVFSETYEYMGAIDTYVAAEGQVRIEGWNGVIEQQPLPEGTYYVIAYIEHHGQSEYVYGGAIQLEKRNAERASLLHAPRDLALR</sequence>
<dbReference type="Gene3D" id="3.50.30.30">
    <property type="match status" value="1"/>
</dbReference>
<dbReference type="SUPFAM" id="SSF52025">
    <property type="entry name" value="PA domain"/>
    <property type="match status" value="1"/>
</dbReference>
<accession>F5L2Y9</accession>
<dbReference type="EMBL" id="AFCE01000006">
    <property type="protein sequence ID" value="EGL84295.1"/>
    <property type="molecule type" value="Genomic_DNA"/>
</dbReference>
<keyword evidence="4" id="KW-0645">Protease</keyword>
<comment type="caution">
    <text evidence="4">The sequence shown here is derived from an EMBL/GenBank/DDBJ whole genome shotgun (WGS) entry which is preliminary data.</text>
</comment>
<dbReference type="SUPFAM" id="SSF52743">
    <property type="entry name" value="Subtilisin-like"/>
    <property type="match status" value="1"/>
</dbReference>
<evidence type="ECO:0000259" key="2">
    <source>
        <dbReference type="Pfam" id="PF00082"/>
    </source>
</evidence>
<dbReference type="InterPro" id="IPR036852">
    <property type="entry name" value="Peptidase_S8/S53_dom_sf"/>
</dbReference>
<organism evidence="4 5">
    <name type="scientific">Caldalkalibacillus thermarum (strain TA2.A1)</name>
    <dbReference type="NCBI Taxonomy" id="986075"/>
    <lineage>
        <taxon>Bacteria</taxon>
        <taxon>Bacillati</taxon>
        <taxon>Bacillota</taxon>
        <taxon>Bacilli</taxon>
        <taxon>Bacillales</taxon>
        <taxon>Bacillaceae</taxon>
        <taxon>Caldalkalibacillus</taxon>
    </lineage>
</organism>
<dbReference type="Pfam" id="PF00082">
    <property type="entry name" value="Peptidase_S8"/>
    <property type="match status" value="1"/>
</dbReference>
<dbReference type="Pfam" id="PF02225">
    <property type="entry name" value="PA"/>
    <property type="match status" value="1"/>
</dbReference>
<dbReference type="InterPro" id="IPR000209">
    <property type="entry name" value="Peptidase_S8/S53_dom"/>
</dbReference>
<dbReference type="AlphaFoldDB" id="F5L2Y9"/>
<evidence type="ECO:0000256" key="1">
    <source>
        <dbReference type="SAM" id="MobiDB-lite"/>
    </source>
</evidence>
<dbReference type="Proteomes" id="UP000010716">
    <property type="component" value="Unassembled WGS sequence"/>
</dbReference>
<dbReference type="GO" id="GO:0004252">
    <property type="term" value="F:serine-type endopeptidase activity"/>
    <property type="evidence" value="ECO:0007669"/>
    <property type="project" value="InterPro"/>
</dbReference>
<dbReference type="GO" id="GO:0006508">
    <property type="term" value="P:proteolysis"/>
    <property type="evidence" value="ECO:0007669"/>
    <property type="project" value="UniProtKB-KW"/>
</dbReference>
<feature type="domain" description="PA" evidence="3">
    <location>
        <begin position="27"/>
        <end position="94"/>
    </location>
</feature>
<gene>
    <name evidence="4" type="ORF">CathTA2_0150</name>
</gene>
<feature type="compositionally biased region" description="Basic and acidic residues" evidence="1">
    <location>
        <begin position="238"/>
        <end position="253"/>
    </location>
</feature>
<dbReference type="OrthoDB" id="1757800at2"/>
<name>F5L2Y9_CALTT</name>
<dbReference type="eggNOG" id="COG1404">
    <property type="taxonomic scope" value="Bacteria"/>
</dbReference>
<feature type="non-terminal residue" evidence="4">
    <location>
        <position position="1"/>
    </location>
</feature>